<reference evidence="3" key="1">
    <citation type="journal article" date="2019" name="Int. J. Syst. Evol. Microbiol.">
        <title>The Global Catalogue of Microorganisms (GCM) 10K type strain sequencing project: providing services to taxonomists for standard genome sequencing and annotation.</title>
        <authorList>
            <consortium name="The Broad Institute Genomics Platform"/>
            <consortium name="The Broad Institute Genome Sequencing Center for Infectious Disease"/>
            <person name="Wu L."/>
            <person name="Ma J."/>
        </authorList>
    </citation>
    <scope>NUCLEOTIDE SEQUENCE [LARGE SCALE GENOMIC DNA]</scope>
    <source>
        <strain evidence="3">KCTC 42282</strain>
    </source>
</reference>
<sequence>MGRLKQAARAMRRRVEATGGAPEQPLFTAVTVGWGRSRKRHKQGGAAVEVIATFVGVLGRLEAAQPANRPGLHPAPSAGSGIAVEG</sequence>
<feature type="region of interest" description="Disordered" evidence="1">
    <location>
        <begin position="65"/>
        <end position="86"/>
    </location>
</feature>
<evidence type="ECO:0000313" key="2">
    <source>
        <dbReference type="EMBL" id="MFC3639748.1"/>
    </source>
</evidence>
<dbReference type="EMBL" id="JBHRYC010000098">
    <property type="protein sequence ID" value="MFC3639748.1"/>
    <property type="molecule type" value="Genomic_DNA"/>
</dbReference>
<name>A0ABV7UN44_9HYPH</name>
<evidence type="ECO:0000313" key="3">
    <source>
        <dbReference type="Proteomes" id="UP001595704"/>
    </source>
</evidence>
<dbReference type="RefSeq" id="WP_191318843.1">
    <property type="nucleotide sequence ID" value="NZ_BNCG01000004.1"/>
</dbReference>
<keyword evidence="3" id="KW-1185">Reference proteome</keyword>
<dbReference type="Proteomes" id="UP001595704">
    <property type="component" value="Unassembled WGS sequence"/>
</dbReference>
<proteinExistence type="predicted"/>
<evidence type="ECO:0000256" key="1">
    <source>
        <dbReference type="SAM" id="MobiDB-lite"/>
    </source>
</evidence>
<gene>
    <name evidence="2" type="ORF">ACFONL_20615</name>
</gene>
<accession>A0ABV7UN44</accession>
<organism evidence="2 3">
    <name type="scientific">Camelimonas fluminis</name>
    <dbReference type="NCBI Taxonomy" id="1576911"/>
    <lineage>
        <taxon>Bacteria</taxon>
        <taxon>Pseudomonadati</taxon>
        <taxon>Pseudomonadota</taxon>
        <taxon>Alphaproteobacteria</taxon>
        <taxon>Hyphomicrobiales</taxon>
        <taxon>Chelatococcaceae</taxon>
        <taxon>Camelimonas</taxon>
    </lineage>
</organism>
<comment type="caution">
    <text evidence="2">The sequence shown here is derived from an EMBL/GenBank/DDBJ whole genome shotgun (WGS) entry which is preliminary data.</text>
</comment>
<protein>
    <submittedName>
        <fullName evidence="2">Uncharacterized protein</fullName>
    </submittedName>
</protein>